<gene>
    <name evidence="1" type="ORF">ERS852450_00197</name>
</gene>
<protein>
    <submittedName>
        <fullName evidence="1">Uncharacterized protein</fullName>
    </submittedName>
</protein>
<reference evidence="1 2" key="1">
    <citation type="submission" date="2015-09" db="EMBL/GenBank/DDBJ databases">
        <authorList>
            <consortium name="Pathogen Informatics"/>
        </authorList>
    </citation>
    <scope>NUCLEOTIDE SEQUENCE [LARGE SCALE GENOMIC DNA]</scope>
    <source>
        <strain evidence="1 2">2789STDY5834835</strain>
    </source>
</reference>
<proteinExistence type="predicted"/>
<dbReference type="Proteomes" id="UP000095679">
    <property type="component" value="Unassembled WGS sequence"/>
</dbReference>
<accession>A0A173XQH4</accession>
<evidence type="ECO:0000313" key="1">
    <source>
        <dbReference type="EMBL" id="CUN53984.1"/>
    </source>
</evidence>
<dbReference type="EMBL" id="CYZL01000001">
    <property type="protein sequence ID" value="CUN53984.1"/>
    <property type="molecule type" value="Genomic_DNA"/>
</dbReference>
<name>A0A173XQH4_9FIRM</name>
<dbReference type="AlphaFoldDB" id="A0A173XQH4"/>
<dbReference type="RefSeq" id="WP_055297881.1">
    <property type="nucleotide sequence ID" value="NZ_BLYK01000002.1"/>
</dbReference>
<evidence type="ECO:0000313" key="2">
    <source>
        <dbReference type="Proteomes" id="UP000095679"/>
    </source>
</evidence>
<organism evidence="1 2">
    <name type="scientific">Anaerobutyricum hallii</name>
    <dbReference type="NCBI Taxonomy" id="39488"/>
    <lineage>
        <taxon>Bacteria</taxon>
        <taxon>Bacillati</taxon>
        <taxon>Bacillota</taxon>
        <taxon>Clostridia</taxon>
        <taxon>Lachnospirales</taxon>
        <taxon>Lachnospiraceae</taxon>
        <taxon>Anaerobutyricum</taxon>
    </lineage>
</organism>
<sequence length="380" mass="44979">MGDYVYGSGEVTLKKELSAVNFSQIQEGLKKKKDDLDMVELTFRIRLDATNKSSIMEINEGSDSWDEENTLEILAYLAPYITEGRFVYFNEDEREYWRYVYVPLSEKWKRQEGQITYENGIETRGHGKIILKEENTPGDRFNIQCDIEDAIQELNINITFYSDRCRGEDIIYLYEEEREIWNEEKTLKFLNLFNPYIKEGIIEYYGDKYPWNYQFNSATATWKKQDGWIIPSSETQIKPMSKDNHEQIFTIEDVLSVTGGNTKVKLVGYEGEIEHCVWTGIVDDYNFEYSPYGHHKAIHISVTNKDISQDDNDVLYIYFNYPELTEENKKEIEELKKYFYFCGFPEGGVEQIYYRYGKNTEDYIRKHSMNEILDNINPLN</sequence>